<protein>
    <submittedName>
        <fullName evidence="2">Uncharacterized protein</fullName>
    </submittedName>
</protein>
<dbReference type="SUPFAM" id="SSF52047">
    <property type="entry name" value="RNI-like"/>
    <property type="match status" value="1"/>
</dbReference>
<proteinExistence type="predicted"/>
<feature type="region of interest" description="Disordered" evidence="1">
    <location>
        <begin position="384"/>
        <end position="413"/>
    </location>
</feature>
<dbReference type="OrthoDB" id="4413570at2759"/>
<feature type="compositionally biased region" description="Basic and acidic residues" evidence="1">
    <location>
        <begin position="396"/>
        <end position="409"/>
    </location>
</feature>
<dbReference type="AlphaFoldDB" id="A0A6A6WGY9"/>
<keyword evidence="3" id="KW-1185">Reference proteome</keyword>
<evidence type="ECO:0000313" key="3">
    <source>
        <dbReference type="Proteomes" id="UP000799437"/>
    </source>
</evidence>
<dbReference type="InterPro" id="IPR032675">
    <property type="entry name" value="LRR_dom_sf"/>
</dbReference>
<evidence type="ECO:0000313" key="2">
    <source>
        <dbReference type="EMBL" id="KAF2761246.1"/>
    </source>
</evidence>
<dbReference type="Gene3D" id="3.80.10.10">
    <property type="entry name" value="Ribonuclease Inhibitor"/>
    <property type="match status" value="1"/>
</dbReference>
<sequence>MPSQSQMRSLFGLPLELREQIYESVLLTSKDDFQLLQTCRAIHDEAYQFLFKRPLTFKSQGALLRWAKSVGTEHLHYVTTMTLCLVDVDQSAPASQQEIDHSSTDIEWGAYERELQAISTIMTRLPNIKALSLTSPRIIRPSKLFLEFENHVLNTLGQHFANLMSLAWYGDHQSMQFVASLHNLRSLRFTGFAQSSPHELAKILSGLHHLHDIQIGPCSFETTHGSRIPPTGSCHIGRSFTSNLLEHINNLRSISFHECALWSDAPYTFFTKDYIDAVKHHHNHSIQSVKINLDFPPTADSLAALQDLLFRSSVTHFGIGWPGMDPELLSVLMFPALELLEVYTDSPRSTVRIMQLISRQRTRAPNLKRLMLIIRPPVLSVRESEQVPIASTTNTKDGHRRDSHSETQRDTVCPNLEEMREELSLLGIQAFHVQSV</sequence>
<dbReference type="EMBL" id="ML996567">
    <property type="protein sequence ID" value="KAF2761246.1"/>
    <property type="molecule type" value="Genomic_DNA"/>
</dbReference>
<reference evidence="2" key="1">
    <citation type="journal article" date="2020" name="Stud. Mycol.">
        <title>101 Dothideomycetes genomes: a test case for predicting lifestyles and emergence of pathogens.</title>
        <authorList>
            <person name="Haridas S."/>
            <person name="Albert R."/>
            <person name="Binder M."/>
            <person name="Bloem J."/>
            <person name="Labutti K."/>
            <person name="Salamov A."/>
            <person name="Andreopoulos B."/>
            <person name="Baker S."/>
            <person name="Barry K."/>
            <person name="Bills G."/>
            <person name="Bluhm B."/>
            <person name="Cannon C."/>
            <person name="Castanera R."/>
            <person name="Culley D."/>
            <person name="Daum C."/>
            <person name="Ezra D."/>
            <person name="Gonzalez J."/>
            <person name="Henrissat B."/>
            <person name="Kuo A."/>
            <person name="Liang C."/>
            <person name="Lipzen A."/>
            <person name="Lutzoni F."/>
            <person name="Magnuson J."/>
            <person name="Mondo S."/>
            <person name="Nolan M."/>
            <person name="Ohm R."/>
            <person name="Pangilinan J."/>
            <person name="Park H.-J."/>
            <person name="Ramirez L."/>
            <person name="Alfaro M."/>
            <person name="Sun H."/>
            <person name="Tritt A."/>
            <person name="Yoshinaga Y."/>
            <person name="Zwiers L.-H."/>
            <person name="Turgeon B."/>
            <person name="Goodwin S."/>
            <person name="Spatafora J."/>
            <person name="Crous P."/>
            <person name="Grigoriev I."/>
        </authorList>
    </citation>
    <scope>NUCLEOTIDE SEQUENCE</scope>
    <source>
        <strain evidence="2">CBS 121739</strain>
    </source>
</reference>
<dbReference type="GeneID" id="54487643"/>
<organism evidence="2 3">
    <name type="scientific">Pseudovirgaria hyperparasitica</name>
    <dbReference type="NCBI Taxonomy" id="470096"/>
    <lineage>
        <taxon>Eukaryota</taxon>
        <taxon>Fungi</taxon>
        <taxon>Dikarya</taxon>
        <taxon>Ascomycota</taxon>
        <taxon>Pezizomycotina</taxon>
        <taxon>Dothideomycetes</taxon>
        <taxon>Dothideomycetes incertae sedis</taxon>
        <taxon>Acrospermales</taxon>
        <taxon>Acrospermaceae</taxon>
        <taxon>Pseudovirgaria</taxon>
    </lineage>
</organism>
<dbReference type="RefSeq" id="XP_033603697.1">
    <property type="nucleotide sequence ID" value="XM_033746589.1"/>
</dbReference>
<dbReference type="Proteomes" id="UP000799437">
    <property type="component" value="Unassembled WGS sequence"/>
</dbReference>
<evidence type="ECO:0000256" key="1">
    <source>
        <dbReference type="SAM" id="MobiDB-lite"/>
    </source>
</evidence>
<accession>A0A6A6WGY9</accession>
<gene>
    <name evidence="2" type="ORF">EJ05DRAFT_497797</name>
</gene>
<name>A0A6A6WGY9_9PEZI</name>